<reference evidence="10" key="1">
    <citation type="submission" date="2016-03" db="EMBL/GenBank/DDBJ databases">
        <authorList>
            <person name="Devillers H."/>
        </authorList>
    </citation>
    <scope>NUCLEOTIDE SEQUENCE [LARGE SCALE GENOMIC DNA]</scope>
</reference>
<keyword evidence="5 8" id="KW-1133">Transmembrane helix</keyword>
<keyword evidence="4" id="KW-0256">Endoplasmic reticulum</keyword>
<evidence type="ECO:0000256" key="5">
    <source>
        <dbReference type="ARBA" id="ARBA00022989"/>
    </source>
</evidence>
<feature type="region of interest" description="Disordered" evidence="7">
    <location>
        <begin position="146"/>
        <end position="176"/>
    </location>
</feature>
<evidence type="ECO:0000313" key="10">
    <source>
        <dbReference type="Proteomes" id="UP000190831"/>
    </source>
</evidence>
<keyword evidence="10" id="KW-1185">Reference proteome</keyword>
<dbReference type="Proteomes" id="UP000190831">
    <property type="component" value="Chromosome B"/>
</dbReference>
<evidence type="ECO:0000256" key="4">
    <source>
        <dbReference type="ARBA" id="ARBA00022824"/>
    </source>
</evidence>
<feature type="compositionally biased region" description="Basic and acidic residues" evidence="7">
    <location>
        <begin position="164"/>
        <end position="176"/>
    </location>
</feature>
<dbReference type="GO" id="GO:0005789">
    <property type="term" value="C:endoplasmic reticulum membrane"/>
    <property type="evidence" value="ECO:0007669"/>
    <property type="project" value="UniProtKB-SubCell"/>
</dbReference>
<feature type="transmembrane region" description="Helical" evidence="8">
    <location>
        <begin position="104"/>
        <end position="124"/>
    </location>
</feature>
<feature type="transmembrane region" description="Helical" evidence="8">
    <location>
        <begin position="20"/>
        <end position="36"/>
    </location>
</feature>
<dbReference type="OrthoDB" id="10012212at2759"/>
<comment type="subcellular location">
    <subcellularLocation>
        <location evidence="1">Endoplasmic reticulum membrane</location>
        <topology evidence="1">Multi-pass membrane protein</topology>
    </subcellularLocation>
</comment>
<sequence length="176" mass="19582">MAGKSSKKQAQNNLGVLRRLYVAVVPLVALSLLRLVLRRGSWLAFAVLHGPLAACVYTLEKSGRPRFDARGRVEREGMDLRQSGLTEWLFDVVYLSLFADAGHVVFGTLKFYYVLGAVPVYVAYKARALAQPVLARLGGGRSRAAEMETEIGDGGAKSRRQAKRERNADKPRMRYR</sequence>
<keyword evidence="6 8" id="KW-0472">Membrane</keyword>
<dbReference type="OMA" id="GLKNQFF"/>
<name>A0A1G4M7K4_LACFM</name>
<dbReference type="PANTHER" id="PTHR13505:SF7">
    <property type="entry name" value="TRANSMEMBRANE PROTEIN 208"/>
    <property type="match status" value="1"/>
</dbReference>
<evidence type="ECO:0000313" key="9">
    <source>
        <dbReference type="EMBL" id="SCV99719.1"/>
    </source>
</evidence>
<evidence type="ECO:0000256" key="8">
    <source>
        <dbReference type="SAM" id="Phobius"/>
    </source>
</evidence>
<dbReference type="AlphaFoldDB" id="A0A1G4M7K4"/>
<evidence type="ECO:0000256" key="7">
    <source>
        <dbReference type="SAM" id="MobiDB-lite"/>
    </source>
</evidence>
<proteinExistence type="inferred from homology"/>
<evidence type="ECO:0000256" key="6">
    <source>
        <dbReference type="ARBA" id="ARBA00023136"/>
    </source>
</evidence>
<evidence type="ECO:0000256" key="1">
    <source>
        <dbReference type="ARBA" id="ARBA00004477"/>
    </source>
</evidence>
<dbReference type="GO" id="GO:0005773">
    <property type="term" value="C:vacuole"/>
    <property type="evidence" value="ECO:0007669"/>
    <property type="project" value="GOC"/>
</dbReference>
<dbReference type="GO" id="GO:0006624">
    <property type="term" value="P:vacuolar protein processing"/>
    <property type="evidence" value="ECO:0007669"/>
    <property type="project" value="TreeGrafter"/>
</dbReference>
<dbReference type="PANTHER" id="PTHR13505">
    <property type="entry name" value="TRANSMEMBRANE PROTEIN 208"/>
    <property type="match status" value="1"/>
</dbReference>
<gene>
    <name evidence="9" type="ORF">LAFE_0B01002G</name>
</gene>
<evidence type="ECO:0000256" key="2">
    <source>
        <dbReference type="ARBA" id="ARBA00009950"/>
    </source>
</evidence>
<comment type="similarity">
    <text evidence="2">Belongs to the TMEM208 family.</text>
</comment>
<dbReference type="EMBL" id="LT598489">
    <property type="protein sequence ID" value="SCV99719.1"/>
    <property type="molecule type" value="Genomic_DNA"/>
</dbReference>
<evidence type="ECO:0000256" key="3">
    <source>
        <dbReference type="ARBA" id="ARBA00022692"/>
    </source>
</evidence>
<dbReference type="InterPro" id="IPR008506">
    <property type="entry name" value="SND2/TMEM208"/>
</dbReference>
<accession>A0A1G4M7K4</accession>
<dbReference type="Pfam" id="PF05620">
    <property type="entry name" value="TMEM208_SND2"/>
    <property type="match status" value="1"/>
</dbReference>
<dbReference type="STRING" id="4955.A0A1G4M7K4"/>
<keyword evidence="3 8" id="KW-0812">Transmembrane</keyword>
<protein>
    <submittedName>
        <fullName evidence="9">LAFE_0B01002g1_1</fullName>
    </submittedName>
</protein>
<organism evidence="9 10">
    <name type="scientific">Lachancea fermentati</name>
    <name type="common">Zygosaccharomyces fermentati</name>
    <dbReference type="NCBI Taxonomy" id="4955"/>
    <lineage>
        <taxon>Eukaryota</taxon>
        <taxon>Fungi</taxon>
        <taxon>Dikarya</taxon>
        <taxon>Ascomycota</taxon>
        <taxon>Saccharomycotina</taxon>
        <taxon>Saccharomycetes</taxon>
        <taxon>Saccharomycetales</taxon>
        <taxon>Saccharomycetaceae</taxon>
        <taxon>Lachancea</taxon>
    </lineage>
</organism>